<dbReference type="AlphaFoldDB" id="A0A7M4FGY2"/>
<evidence type="ECO:0000313" key="1">
    <source>
        <dbReference type="Ensembl" id="ENSCPRP00005024054.1"/>
    </source>
</evidence>
<sequence length="54" mass="6224">MASNSIFDTFATYSPTFLRGEYRGEERRPRRFSVLPPLSCSKNITRSLRTTVLP</sequence>
<proteinExistence type="predicted"/>
<protein>
    <submittedName>
        <fullName evidence="1">Uncharacterized protein</fullName>
    </submittedName>
</protein>
<evidence type="ECO:0000313" key="2">
    <source>
        <dbReference type="Proteomes" id="UP000594220"/>
    </source>
</evidence>
<accession>A0A7M4FGY2</accession>
<organism evidence="1 2">
    <name type="scientific">Crocodylus porosus</name>
    <name type="common">Saltwater crocodile</name>
    <name type="synonym">Estuarine crocodile</name>
    <dbReference type="NCBI Taxonomy" id="8502"/>
    <lineage>
        <taxon>Eukaryota</taxon>
        <taxon>Metazoa</taxon>
        <taxon>Chordata</taxon>
        <taxon>Craniata</taxon>
        <taxon>Vertebrata</taxon>
        <taxon>Euteleostomi</taxon>
        <taxon>Archelosauria</taxon>
        <taxon>Archosauria</taxon>
        <taxon>Crocodylia</taxon>
        <taxon>Longirostres</taxon>
        <taxon>Crocodylidae</taxon>
        <taxon>Crocodylus</taxon>
    </lineage>
</organism>
<name>A0A7M4FGY2_CROPO</name>
<reference evidence="1" key="1">
    <citation type="submission" date="2025-08" db="UniProtKB">
        <authorList>
            <consortium name="Ensembl"/>
        </authorList>
    </citation>
    <scope>IDENTIFICATION</scope>
</reference>
<dbReference type="Proteomes" id="UP000594220">
    <property type="component" value="Unplaced"/>
</dbReference>
<keyword evidence="2" id="KW-1185">Reference proteome</keyword>
<dbReference type="Ensembl" id="ENSCPRT00005028085.1">
    <property type="protein sequence ID" value="ENSCPRP00005024054.1"/>
    <property type="gene ID" value="ENSCPRG00005016707.1"/>
</dbReference>
<reference evidence="1" key="2">
    <citation type="submission" date="2025-09" db="UniProtKB">
        <authorList>
            <consortium name="Ensembl"/>
        </authorList>
    </citation>
    <scope>IDENTIFICATION</scope>
</reference>